<reference evidence="2" key="1">
    <citation type="journal article" date="2020" name="bioRxiv">
        <title>Comparative genomics of Chlamydomonas.</title>
        <authorList>
            <person name="Craig R.J."/>
            <person name="Hasan A.R."/>
            <person name="Ness R.W."/>
            <person name="Keightley P.D."/>
        </authorList>
    </citation>
    <scope>NUCLEOTIDE SEQUENCE</scope>
    <source>
        <strain evidence="2">CCAP 11/70</strain>
    </source>
</reference>
<dbReference type="Proteomes" id="UP000612055">
    <property type="component" value="Unassembled WGS sequence"/>
</dbReference>
<keyword evidence="1" id="KW-1133">Transmembrane helix</keyword>
<sequence length="77" mass="8591">MRAREEIQKRKAISERNRRIAGLGSAAALTGLAMWGQDMMSMLGDLTGLPIEEVDFAVYFMACFLVVHTVLPKSYRA</sequence>
<comment type="caution">
    <text evidence="2">The sequence shown here is derived from an EMBL/GenBank/DDBJ whole genome shotgun (WGS) entry which is preliminary data.</text>
</comment>
<dbReference type="AlphaFoldDB" id="A0A835XW46"/>
<gene>
    <name evidence="2" type="ORF">HYH03_010833</name>
</gene>
<dbReference type="EMBL" id="JAEHOE010000058">
    <property type="protein sequence ID" value="KAG2490920.1"/>
    <property type="molecule type" value="Genomic_DNA"/>
</dbReference>
<evidence type="ECO:0000256" key="1">
    <source>
        <dbReference type="SAM" id="Phobius"/>
    </source>
</evidence>
<feature type="transmembrane region" description="Helical" evidence="1">
    <location>
        <begin position="20"/>
        <end position="36"/>
    </location>
</feature>
<proteinExistence type="predicted"/>
<name>A0A835XW46_9CHLO</name>
<evidence type="ECO:0000313" key="3">
    <source>
        <dbReference type="Proteomes" id="UP000612055"/>
    </source>
</evidence>
<feature type="transmembrane region" description="Helical" evidence="1">
    <location>
        <begin position="56"/>
        <end position="75"/>
    </location>
</feature>
<protein>
    <submittedName>
        <fullName evidence="2">Uncharacterized protein</fullName>
    </submittedName>
</protein>
<dbReference type="OrthoDB" id="535173at2759"/>
<organism evidence="2 3">
    <name type="scientific">Edaphochlamys debaryana</name>
    <dbReference type="NCBI Taxonomy" id="47281"/>
    <lineage>
        <taxon>Eukaryota</taxon>
        <taxon>Viridiplantae</taxon>
        <taxon>Chlorophyta</taxon>
        <taxon>core chlorophytes</taxon>
        <taxon>Chlorophyceae</taxon>
        <taxon>CS clade</taxon>
        <taxon>Chlamydomonadales</taxon>
        <taxon>Chlamydomonadales incertae sedis</taxon>
        <taxon>Edaphochlamys</taxon>
    </lineage>
</organism>
<evidence type="ECO:0000313" key="2">
    <source>
        <dbReference type="EMBL" id="KAG2490920.1"/>
    </source>
</evidence>
<keyword evidence="1" id="KW-0472">Membrane</keyword>
<keyword evidence="1" id="KW-0812">Transmembrane</keyword>
<accession>A0A835XW46</accession>
<keyword evidence="3" id="KW-1185">Reference proteome</keyword>